<evidence type="ECO:0000313" key="2">
    <source>
        <dbReference type="Proteomes" id="UP001196601"/>
    </source>
</evidence>
<comment type="caution">
    <text evidence="1">The sequence shown here is derived from an EMBL/GenBank/DDBJ whole genome shotgun (WGS) entry which is preliminary data.</text>
</comment>
<dbReference type="Pfam" id="PF14284">
    <property type="entry name" value="PcfJ"/>
    <property type="match status" value="1"/>
</dbReference>
<dbReference type="EMBL" id="JADPMV010000001">
    <property type="protein sequence ID" value="MBS7662118.1"/>
    <property type="molecule type" value="Genomic_DNA"/>
</dbReference>
<name>A0ABS5Q1E7_9PSED</name>
<gene>
    <name evidence="1" type="ORF">I0D00_09230</name>
</gene>
<proteinExistence type="predicted"/>
<accession>A0ABS5Q1E7</accession>
<reference evidence="1 2" key="1">
    <citation type="journal article" date="2021" name="Syst. Appl. Microbiol.">
        <title>Pseudomonas lalucatii sp. nov. isolated from Vallgornera, a karstic cave in Mallorca, Western Mediterranean.</title>
        <authorList>
            <person name="Busquets A."/>
            <person name="Mulet M."/>
            <person name="Gomila M."/>
            <person name="Garcia-Valdes E."/>
        </authorList>
    </citation>
    <scope>NUCLEOTIDE SEQUENCE [LARGE SCALE GENOMIC DNA]</scope>
    <source>
        <strain evidence="1 2">R1b54</strain>
    </source>
</reference>
<sequence length="390" mass="45061">MIIDLDLIETHSNESVIIDLTRFQAEKLKIHLIDDAISIYFWSGASWQAYLEDPGFPIINNYYKATPSHPFSIFQKLSTNTQYIGISNFYHLQTLILHCITTNKFAHQLFIDAPCLLWLMLEHYGADESITRLEAKRVKIIEEILGAGNKKQVKIIRKIRPSSGYRDEIHTIKQALSDKRILDEFTHWRSIPAQALEIAKRHPILLGTKILKTLETEHNEHILKHSKSISNSVHTFIECIRIGKSIGFKSPESILGRVASVDRLSKIHDRWTQILNRQSKYLDEDEALPPCPLNETSTIVQIATINELIREGKTMEHCVGSYTQRALSRTCFIFKVTHPERATLEITERNSKFRISQIKGYMNAEVSDNTIHHIKEWLDKENAYYSSEPR</sequence>
<protein>
    <submittedName>
        <fullName evidence="1">PcfJ domain-containing protein</fullName>
    </submittedName>
</protein>
<dbReference type="InterPro" id="IPR025586">
    <property type="entry name" value="PcfJ"/>
</dbReference>
<dbReference type="RefSeq" id="WP_213639425.1">
    <property type="nucleotide sequence ID" value="NZ_JADPMV010000001.1"/>
</dbReference>
<organism evidence="1 2">
    <name type="scientific">Pseudomonas lalucatii</name>
    <dbReference type="NCBI Taxonomy" id="1424203"/>
    <lineage>
        <taxon>Bacteria</taxon>
        <taxon>Pseudomonadati</taxon>
        <taxon>Pseudomonadota</taxon>
        <taxon>Gammaproteobacteria</taxon>
        <taxon>Pseudomonadales</taxon>
        <taxon>Pseudomonadaceae</taxon>
        <taxon>Pseudomonas</taxon>
    </lineage>
</organism>
<evidence type="ECO:0000313" key="1">
    <source>
        <dbReference type="EMBL" id="MBS7662118.1"/>
    </source>
</evidence>
<keyword evidence="2" id="KW-1185">Reference proteome</keyword>
<dbReference type="Proteomes" id="UP001196601">
    <property type="component" value="Unassembled WGS sequence"/>
</dbReference>